<gene>
    <name evidence="2" type="ORF">J1784_07245</name>
</gene>
<evidence type="ECO:0000313" key="3">
    <source>
        <dbReference type="Proteomes" id="UP000739284"/>
    </source>
</evidence>
<keyword evidence="1" id="KW-1133">Transmembrane helix</keyword>
<organism evidence="2 3">
    <name type="scientific">Rahnella ecdela</name>
    <dbReference type="NCBI Taxonomy" id="2816250"/>
    <lineage>
        <taxon>Bacteria</taxon>
        <taxon>Pseudomonadati</taxon>
        <taxon>Pseudomonadota</taxon>
        <taxon>Gammaproteobacteria</taxon>
        <taxon>Enterobacterales</taxon>
        <taxon>Yersiniaceae</taxon>
        <taxon>Rahnella</taxon>
    </lineage>
</organism>
<evidence type="ECO:0000256" key="1">
    <source>
        <dbReference type="SAM" id="Phobius"/>
    </source>
</evidence>
<accession>A0ABS6LCZ5</accession>
<dbReference type="Proteomes" id="UP000739284">
    <property type="component" value="Unassembled WGS sequence"/>
</dbReference>
<dbReference type="EMBL" id="JAFMOY010000117">
    <property type="protein sequence ID" value="MBU9844803.1"/>
    <property type="molecule type" value="Genomic_DNA"/>
</dbReference>
<dbReference type="InterPro" id="IPR014112">
    <property type="entry name" value="TraQ_proteobacteria"/>
</dbReference>
<name>A0ABS6LCZ5_9GAMM</name>
<reference evidence="2 3" key="1">
    <citation type="submission" date="2021-03" db="EMBL/GenBank/DDBJ databases">
        <title>Five novel Rahnella species.</title>
        <authorList>
            <person name="Brady C."/>
            <person name="Asselin J."/>
            <person name="Beer S."/>
            <person name="Bruberg M.B."/>
            <person name="Crampton B."/>
            <person name="Venter S."/>
            <person name="Arnold D."/>
            <person name="Denman S."/>
        </authorList>
    </citation>
    <scope>NUCLEOTIDE SEQUENCE [LARGE SCALE GENOMIC DNA]</scope>
    <source>
        <strain evidence="2 3">FRB 231</strain>
    </source>
</reference>
<keyword evidence="1" id="KW-0812">Transmembrane</keyword>
<proteinExistence type="predicted"/>
<feature type="transmembrane region" description="Helical" evidence="1">
    <location>
        <begin position="12"/>
        <end position="30"/>
    </location>
</feature>
<dbReference type="RefSeq" id="WP_217148614.1">
    <property type="nucleotide sequence ID" value="NZ_JAFMOY010000117.1"/>
</dbReference>
<keyword evidence="3" id="KW-1185">Reference proteome</keyword>
<dbReference type="Pfam" id="PF09679">
    <property type="entry name" value="TraQ"/>
    <property type="match status" value="1"/>
</dbReference>
<protein>
    <submittedName>
        <fullName evidence="2">Conjugal transfer protein TraQ</fullName>
    </submittedName>
</protein>
<comment type="caution">
    <text evidence="2">The sequence shown here is derived from an EMBL/GenBank/DDBJ whole genome shotgun (WGS) entry which is preliminary data.</text>
</comment>
<sequence length="81" mass="9449">MRIHHLPELDITGMWVVAIGVWFHIFAHLVRKQPDMAMQLGEAAAVMMVVVGGYKILNRELENIDKKERDDHEIHHEDHTK</sequence>
<keyword evidence="1" id="KW-0472">Membrane</keyword>
<evidence type="ECO:0000313" key="2">
    <source>
        <dbReference type="EMBL" id="MBU9844803.1"/>
    </source>
</evidence>